<organism evidence="2 3">
    <name type="scientific">Noviherbaspirillum aridicola</name>
    <dbReference type="NCBI Taxonomy" id="2849687"/>
    <lineage>
        <taxon>Bacteria</taxon>
        <taxon>Pseudomonadati</taxon>
        <taxon>Pseudomonadota</taxon>
        <taxon>Betaproteobacteria</taxon>
        <taxon>Burkholderiales</taxon>
        <taxon>Oxalobacteraceae</taxon>
        <taxon>Noviherbaspirillum</taxon>
    </lineage>
</organism>
<dbReference type="CDD" id="cd07891">
    <property type="entry name" value="CYTH-like_CthTTM-like_1"/>
    <property type="match status" value="1"/>
</dbReference>
<dbReference type="PANTHER" id="PTHR40114:SF1">
    <property type="entry name" value="SLR0698 PROTEIN"/>
    <property type="match status" value="1"/>
</dbReference>
<reference evidence="2 3" key="1">
    <citation type="journal article" date="2022" name="Int. J. Syst. Evol. Microbiol.">
        <title>Noviherbaspirillum aridicola sp. nov., isolated from an arid soil in Pakistan.</title>
        <authorList>
            <person name="Khan I.U."/>
            <person name="Saqib M."/>
            <person name="Amin A."/>
            <person name="Hussain F."/>
            <person name="Li L."/>
            <person name="Liu Y.H."/>
            <person name="Fang B.Z."/>
            <person name="Ahmed I."/>
            <person name="Li W.J."/>
        </authorList>
    </citation>
    <scope>NUCLEOTIDE SEQUENCE [LARGE SCALE GENOMIC DNA]</scope>
    <source>
        <strain evidence="2 3">NCCP-691</strain>
    </source>
</reference>
<evidence type="ECO:0000259" key="1">
    <source>
        <dbReference type="PROSITE" id="PS51707"/>
    </source>
</evidence>
<dbReference type="Proteomes" id="UP000887222">
    <property type="component" value="Unassembled WGS sequence"/>
</dbReference>
<comment type="caution">
    <text evidence="2">The sequence shown here is derived from an EMBL/GenBank/DDBJ whole genome shotgun (WGS) entry which is preliminary data.</text>
</comment>
<keyword evidence="3" id="KW-1185">Reference proteome</keyword>
<accession>A0ABQ4Q5T7</accession>
<dbReference type="SMART" id="SM01118">
    <property type="entry name" value="CYTH"/>
    <property type="match status" value="1"/>
</dbReference>
<dbReference type="PROSITE" id="PS51707">
    <property type="entry name" value="CYTH"/>
    <property type="match status" value="1"/>
</dbReference>
<dbReference type="SUPFAM" id="SSF55154">
    <property type="entry name" value="CYTH-like phosphatases"/>
    <property type="match status" value="1"/>
</dbReference>
<evidence type="ECO:0000313" key="3">
    <source>
        <dbReference type="Proteomes" id="UP000887222"/>
    </source>
</evidence>
<proteinExistence type="predicted"/>
<dbReference type="RefSeq" id="WP_220809000.1">
    <property type="nucleotide sequence ID" value="NZ_BPMK01000011.1"/>
</dbReference>
<dbReference type="InterPro" id="IPR033469">
    <property type="entry name" value="CYTH-like_dom_sf"/>
</dbReference>
<dbReference type="EMBL" id="BPMK01000011">
    <property type="protein sequence ID" value="GIZ52572.1"/>
    <property type="molecule type" value="Genomic_DNA"/>
</dbReference>
<sequence>MGVEIERKFLVRGDAWKTLATGVLLRQGYLSSHPERVVRVRIEGGAARLTIKGKSSGASRGEWEYPIPLADAQVFLDTLCERPIIEKYRYRIPCGGLTWEVDEFLGENAGLIVAEIELASEDQAFERPDWVDEEVTHDARYFNSSLLRHPYARWPTGGAGAYLDE</sequence>
<gene>
    <name evidence="2" type="ORF">NCCP691_25860</name>
</gene>
<protein>
    <submittedName>
        <fullName evidence="2">CYTH domain-containing protein</fullName>
    </submittedName>
</protein>
<dbReference type="Pfam" id="PF01928">
    <property type="entry name" value="CYTH"/>
    <property type="match status" value="1"/>
</dbReference>
<dbReference type="Gene3D" id="2.40.320.10">
    <property type="entry name" value="Hypothetical Protein Pfu-838710-001"/>
    <property type="match status" value="1"/>
</dbReference>
<evidence type="ECO:0000313" key="2">
    <source>
        <dbReference type="EMBL" id="GIZ52572.1"/>
    </source>
</evidence>
<dbReference type="PANTHER" id="PTHR40114">
    <property type="entry name" value="SLR0698 PROTEIN"/>
    <property type="match status" value="1"/>
</dbReference>
<dbReference type="PIRSF" id="PIRSF016487">
    <property type="entry name" value="CYTH_UCP016487"/>
    <property type="match status" value="1"/>
</dbReference>
<name>A0ABQ4Q5T7_9BURK</name>
<dbReference type="InterPro" id="IPR023577">
    <property type="entry name" value="CYTH_domain"/>
</dbReference>
<dbReference type="InterPro" id="IPR012042">
    <property type="entry name" value="NeuTTM/CthTTM-like"/>
</dbReference>
<feature type="domain" description="CYTH" evidence="1">
    <location>
        <begin position="2"/>
        <end position="148"/>
    </location>
</feature>